<dbReference type="InterPro" id="IPR006119">
    <property type="entry name" value="Resolv_N"/>
</dbReference>
<organism evidence="7 8">
    <name type="scientific">Thiothrix unzii</name>
    <dbReference type="NCBI Taxonomy" id="111769"/>
    <lineage>
        <taxon>Bacteria</taxon>
        <taxon>Pseudomonadati</taxon>
        <taxon>Pseudomonadota</taxon>
        <taxon>Gammaproteobacteria</taxon>
        <taxon>Thiotrichales</taxon>
        <taxon>Thiotrichaceae</taxon>
        <taxon>Thiothrix</taxon>
    </lineage>
</organism>
<sequence length="180" mass="19980">MNIGYARFSTTGQSLDIQLEKLRQYGCDTLFQEKDNTLAELDAVLEFVREGDALVVTRLDRLACSLHHLVQAMLALAHKQVGLVVLDQGLDSRKANLYQTVLAMAEFDRSLVNERIAEGVAKAKAAGVKFGRKNKLTAAELNALRQEFQASTNKAELAKKYGLHRSSLYRLVQENNGGNE</sequence>
<dbReference type="PROSITE" id="PS51736">
    <property type="entry name" value="RECOMBINASES_3"/>
    <property type="match status" value="1"/>
</dbReference>
<proteinExistence type="inferred from homology"/>
<keyword evidence="2" id="KW-0229">DNA integration</keyword>
<dbReference type="PANTHER" id="PTHR30461">
    <property type="entry name" value="DNA-INVERTASE FROM LAMBDOID PROPHAGE"/>
    <property type="match status" value="1"/>
</dbReference>
<dbReference type="PROSITE" id="PS00398">
    <property type="entry name" value="RECOMBINASES_2"/>
    <property type="match status" value="1"/>
</dbReference>
<evidence type="ECO:0000313" key="8">
    <source>
        <dbReference type="Proteomes" id="UP000672009"/>
    </source>
</evidence>
<dbReference type="Gene3D" id="3.40.50.1390">
    <property type="entry name" value="Resolvase, N-terminal catalytic domain"/>
    <property type="match status" value="1"/>
</dbReference>
<dbReference type="InterPro" id="IPR009057">
    <property type="entry name" value="Homeodomain-like_sf"/>
</dbReference>
<dbReference type="SUPFAM" id="SSF53041">
    <property type="entry name" value="Resolvase-like"/>
    <property type="match status" value="1"/>
</dbReference>
<keyword evidence="3" id="KW-0238">DNA-binding</keyword>
<dbReference type="GO" id="GO:0003677">
    <property type="term" value="F:DNA binding"/>
    <property type="evidence" value="ECO:0007669"/>
    <property type="project" value="UniProtKB-KW"/>
</dbReference>
<dbReference type="SMART" id="SM00857">
    <property type="entry name" value="Resolvase"/>
    <property type="match status" value="1"/>
</dbReference>
<dbReference type="GO" id="GO:0015074">
    <property type="term" value="P:DNA integration"/>
    <property type="evidence" value="ECO:0007669"/>
    <property type="project" value="UniProtKB-KW"/>
</dbReference>
<evidence type="ECO:0000256" key="4">
    <source>
        <dbReference type="ARBA" id="ARBA00023172"/>
    </source>
</evidence>
<dbReference type="InterPro" id="IPR050639">
    <property type="entry name" value="SSR_resolvase"/>
</dbReference>
<dbReference type="Proteomes" id="UP000672009">
    <property type="component" value="Chromosome"/>
</dbReference>
<evidence type="ECO:0000313" key="7">
    <source>
        <dbReference type="EMBL" id="QTR54678.1"/>
    </source>
</evidence>
<dbReference type="InterPro" id="IPR006118">
    <property type="entry name" value="Recombinase_CS"/>
</dbReference>
<dbReference type="Pfam" id="PF00239">
    <property type="entry name" value="Resolvase"/>
    <property type="match status" value="1"/>
</dbReference>
<dbReference type="AlphaFoldDB" id="A0A975IIH8"/>
<keyword evidence="4" id="KW-0233">DNA recombination</keyword>
<dbReference type="RefSeq" id="WP_210220154.1">
    <property type="nucleotide sequence ID" value="NZ_CP072793.1"/>
</dbReference>
<evidence type="ECO:0000259" key="6">
    <source>
        <dbReference type="PROSITE" id="PS51736"/>
    </source>
</evidence>
<evidence type="ECO:0000256" key="5">
    <source>
        <dbReference type="PIRSR" id="PIRSR606118-50"/>
    </source>
</evidence>
<keyword evidence="8" id="KW-1185">Reference proteome</keyword>
<dbReference type="EMBL" id="CP072793">
    <property type="protein sequence ID" value="QTR54678.1"/>
    <property type="molecule type" value="Genomic_DNA"/>
</dbReference>
<accession>A0A975IIH8</accession>
<dbReference type="CDD" id="cd03768">
    <property type="entry name" value="SR_ResInv"/>
    <property type="match status" value="1"/>
</dbReference>
<dbReference type="KEGG" id="tun:J9260_06200"/>
<feature type="active site" description="O-(5'-phospho-DNA)-serine intermediate" evidence="5">
    <location>
        <position position="9"/>
    </location>
</feature>
<dbReference type="PANTHER" id="PTHR30461:SF26">
    <property type="entry name" value="RESOLVASE HOMOLOG YNEB"/>
    <property type="match status" value="1"/>
</dbReference>
<name>A0A975IIH8_9GAMM</name>
<dbReference type="GO" id="GO:0000150">
    <property type="term" value="F:DNA strand exchange activity"/>
    <property type="evidence" value="ECO:0007669"/>
    <property type="project" value="InterPro"/>
</dbReference>
<dbReference type="InterPro" id="IPR036162">
    <property type="entry name" value="Resolvase-like_N_sf"/>
</dbReference>
<dbReference type="SUPFAM" id="SSF46689">
    <property type="entry name" value="Homeodomain-like"/>
    <property type="match status" value="1"/>
</dbReference>
<comment type="similarity">
    <text evidence="1">Belongs to the site-specific recombinase resolvase family.</text>
</comment>
<gene>
    <name evidence="7" type="ORF">J9260_06200</name>
</gene>
<feature type="domain" description="Resolvase/invertase-type recombinase catalytic" evidence="6">
    <location>
        <begin position="1"/>
        <end position="127"/>
    </location>
</feature>
<evidence type="ECO:0000256" key="2">
    <source>
        <dbReference type="ARBA" id="ARBA00022908"/>
    </source>
</evidence>
<evidence type="ECO:0000256" key="3">
    <source>
        <dbReference type="ARBA" id="ARBA00023125"/>
    </source>
</evidence>
<reference evidence="7" key="1">
    <citation type="submission" date="2021-04" db="EMBL/GenBank/DDBJ databases">
        <title>Genomics, taxonomy and metabolism of representatives of sulfur bacteria of the genus Thiothrix: Thiothrix fructosivorans QT, Thiothrix unzii A1T and three new species, Thiothrix subterranea sp. nov., Thiothrix litoralis sp. nov. and 'Candidatus Thiothrix anitrata' sp. nov.</title>
        <authorList>
            <person name="Ravin N.V."/>
            <person name="Smolyakov D."/>
            <person name="Rudenko T.S."/>
            <person name="Mardanov A.V."/>
            <person name="Beletsky A.V."/>
            <person name="Markov N.D."/>
            <person name="Fomenkov A.I."/>
            <person name="Roberts R.J."/>
            <person name="Karnachuk O.V."/>
            <person name="Novikov A."/>
            <person name="Grabovich M.Y."/>
        </authorList>
    </citation>
    <scope>NUCLEOTIDE SEQUENCE</scope>
    <source>
        <strain evidence="7">A1</strain>
    </source>
</reference>
<protein>
    <submittedName>
        <fullName evidence="7">Recombinase family protein</fullName>
    </submittedName>
</protein>
<evidence type="ECO:0000256" key="1">
    <source>
        <dbReference type="ARBA" id="ARBA00009913"/>
    </source>
</evidence>